<keyword evidence="5" id="KW-1185">Reference proteome</keyword>
<dbReference type="STRING" id="1385369.N825_05785"/>
<dbReference type="OrthoDB" id="5459171at2"/>
<feature type="compositionally biased region" description="Low complexity" evidence="1">
    <location>
        <begin position="48"/>
        <end position="67"/>
    </location>
</feature>
<feature type="region of interest" description="Disordered" evidence="1">
    <location>
        <begin position="39"/>
        <end position="165"/>
    </location>
</feature>
<feature type="signal peptide" evidence="3">
    <location>
        <begin position="1"/>
        <end position="20"/>
    </location>
</feature>
<feature type="compositionally biased region" description="Polar residues" evidence="1">
    <location>
        <begin position="261"/>
        <end position="270"/>
    </location>
</feature>
<sequence>MNWRWLKVAALGAALVLAGAPTLERWPAGGPLEIRIGADHAEARSRSGRSSGGYSRPSSGGYSRTPSFGSGGVTRTPSTNRGSSGGYGRPSTSGGGSSYAPAAPSAGDRAMSRQSSGDALGRYRQQQQPPAAAPSAPSYGTPGRDQGGYDYGSQRRGTGGWGSGGWGSSGGSYGNRGYGGGGFGSWTGARGWSAPPYAYRSAPRFGIWDGLFLWFMLDNLTRPGYTDFFHNQQNDPGYQQWRAEADRLAADNADLRSKLNTLDQSLSTQADKPRDPNYLPPDTPRDVALADAANTTDSSTGTGDVSGGFGVVAIILVVGGVVFLVWLWRKQQGARPARSGGSGSMSNLRTAGNILRQKLSGETYTPSLFRVGMTLTLDPTPFILASGATKVAAPAEVSGDNMLTSVATVSTVSDGAATLHRLYLPEEKGFFQIHLNTAGQPDECRFFSLLDEIHPGSEDEWSFWLDPAEGMIGWPEFQTKDGKVYPRAWTPGASRVKPHTLYENGTDVKGVTVRTLNTMLYAAPTGAADPAPPTEYIMVSAVEQGGQAWVEIHAGIDVNPATLSLA</sequence>
<feature type="compositionally biased region" description="Low complexity" evidence="1">
    <location>
        <begin position="125"/>
        <end position="138"/>
    </location>
</feature>
<dbReference type="Proteomes" id="UP000019486">
    <property type="component" value="Unassembled WGS sequence"/>
</dbReference>
<evidence type="ECO:0000313" key="4">
    <source>
        <dbReference type="EMBL" id="EWY39598.1"/>
    </source>
</evidence>
<feature type="transmembrane region" description="Helical" evidence="2">
    <location>
        <begin position="307"/>
        <end position="328"/>
    </location>
</feature>
<keyword evidence="3" id="KW-0732">Signal</keyword>
<evidence type="ECO:0000256" key="3">
    <source>
        <dbReference type="SAM" id="SignalP"/>
    </source>
</evidence>
<feature type="compositionally biased region" description="Low complexity" evidence="1">
    <location>
        <begin position="98"/>
        <end position="107"/>
    </location>
</feature>
<accession>W9H747</accession>
<gene>
    <name evidence="4" type="ORF">N825_05785</name>
</gene>
<proteinExistence type="predicted"/>
<protein>
    <submittedName>
        <fullName evidence="4">Membrane protein</fullName>
    </submittedName>
</protein>
<dbReference type="AlphaFoldDB" id="W9H747"/>
<dbReference type="Pfam" id="PF10679">
    <property type="entry name" value="DUF2491"/>
    <property type="match status" value="1"/>
</dbReference>
<comment type="caution">
    <text evidence="4">The sequence shown here is derived from an EMBL/GenBank/DDBJ whole genome shotgun (WGS) entry which is preliminary data.</text>
</comment>
<evidence type="ECO:0000256" key="1">
    <source>
        <dbReference type="SAM" id="MobiDB-lite"/>
    </source>
</evidence>
<dbReference type="EMBL" id="AVFL01000011">
    <property type="protein sequence ID" value="EWY39598.1"/>
    <property type="molecule type" value="Genomic_DNA"/>
</dbReference>
<dbReference type="PATRIC" id="fig|1385369.3.peg.3366"/>
<keyword evidence="2" id="KW-1133">Transmembrane helix</keyword>
<feature type="chain" id="PRO_5004920832" evidence="3">
    <location>
        <begin position="21"/>
        <end position="566"/>
    </location>
</feature>
<feature type="compositionally biased region" description="Gly residues" evidence="1">
    <location>
        <begin position="83"/>
        <end position="97"/>
    </location>
</feature>
<reference evidence="4 5" key="1">
    <citation type="submission" date="2013-08" db="EMBL/GenBank/DDBJ databases">
        <title>The genome sequence of Skermanella stibiiresistens.</title>
        <authorList>
            <person name="Zhu W."/>
            <person name="Wang G."/>
        </authorList>
    </citation>
    <scope>NUCLEOTIDE SEQUENCE [LARGE SCALE GENOMIC DNA]</scope>
    <source>
        <strain evidence="4 5">SB22</strain>
    </source>
</reference>
<dbReference type="RefSeq" id="WP_051512460.1">
    <property type="nucleotide sequence ID" value="NZ_AVFL01000011.1"/>
</dbReference>
<evidence type="ECO:0000256" key="2">
    <source>
        <dbReference type="SAM" id="Phobius"/>
    </source>
</evidence>
<organism evidence="4 5">
    <name type="scientific">Skermanella stibiiresistens SB22</name>
    <dbReference type="NCBI Taxonomy" id="1385369"/>
    <lineage>
        <taxon>Bacteria</taxon>
        <taxon>Pseudomonadati</taxon>
        <taxon>Pseudomonadota</taxon>
        <taxon>Alphaproteobacteria</taxon>
        <taxon>Rhodospirillales</taxon>
        <taxon>Azospirillaceae</taxon>
        <taxon>Skermanella</taxon>
    </lineage>
</organism>
<dbReference type="InterPro" id="IPR019621">
    <property type="entry name" value="DUF2491"/>
</dbReference>
<keyword evidence="2" id="KW-0472">Membrane</keyword>
<keyword evidence="2" id="KW-0812">Transmembrane</keyword>
<feature type="region of interest" description="Disordered" evidence="1">
    <location>
        <begin position="261"/>
        <end position="286"/>
    </location>
</feature>
<evidence type="ECO:0000313" key="5">
    <source>
        <dbReference type="Proteomes" id="UP000019486"/>
    </source>
</evidence>
<name>W9H747_9PROT</name>